<dbReference type="Proteomes" id="UP000094313">
    <property type="component" value="Chromosome"/>
</dbReference>
<dbReference type="SMART" id="SM00554">
    <property type="entry name" value="FAS1"/>
    <property type="match status" value="1"/>
</dbReference>
<dbReference type="GO" id="GO:0007155">
    <property type="term" value="P:cell adhesion"/>
    <property type="evidence" value="ECO:0007669"/>
    <property type="project" value="TreeGrafter"/>
</dbReference>
<dbReference type="Pfam" id="PF02469">
    <property type="entry name" value="Fasciclin"/>
    <property type="match status" value="2"/>
</dbReference>
<reference evidence="2 3" key="1">
    <citation type="submission" date="2016-08" db="EMBL/GenBank/DDBJ databases">
        <authorList>
            <person name="Seilhamer J.J."/>
        </authorList>
    </citation>
    <scope>NUCLEOTIDE SEQUENCE [LARGE SCALE GENOMIC DNA]</scope>
    <source>
        <strain evidence="2 3">DX4</strain>
    </source>
</reference>
<dbReference type="PROSITE" id="PS51257">
    <property type="entry name" value="PROKAR_LIPOPROTEIN"/>
    <property type="match status" value="1"/>
</dbReference>
<protein>
    <recommendedName>
        <fullName evidence="1">FAS1 domain-containing protein</fullName>
    </recommendedName>
</protein>
<name>A0A1D7QHU7_9SPHI</name>
<dbReference type="GO" id="GO:0050839">
    <property type="term" value="F:cell adhesion molecule binding"/>
    <property type="evidence" value="ECO:0007669"/>
    <property type="project" value="TreeGrafter"/>
</dbReference>
<feature type="domain" description="FAS1" evidence="1">
    <location>
        <begin position="188"/>
        <end position="352"/>
    </location>
</feature>
<dbReference type="EMBL" id="CP017141">
    <property type="protein sequence ID" value="AOM78251.1"/>
    <property type="molecule type" value="Genomic_DNA"/>
</dbReference>
<dbReference type="Gene3D" id="2.30.180.10">
    <property type="entry name" value="FAS1 domain"/>
    <property type="match status" value="2"/>
</dbReference>
<dbReference type="AlphaFoldDB" id="A0A1D7QHU7"/>
<dbReference type="GO" id="GO:0031012">
    <property type="term" value="C:extracellular matrix"/>
    <property type="evidence" value="ECO:0007669"/>
    <property type="project" value="TreeGrafter"/>
</dbReference>
<dbReference type="GO" id="GO:0030198">
    <property type="term" value="P:extracellular matrix organization"/>
    <property type="evidence" value="ECO:0007669"/>
    <property type="project" value="TreeGrafter"/>
</dbReference>
<sequence length="361" mass="40106">MNTRKSITQALLLIPVFLLLVLQSCKHNDLEIEKENENFRLATDFIKNNYDMTLFYAAVEKVGLADKLKENGPFTLLVPNDAAFRELGINRPSDFSKMNQDSLKSLVERHILSRRLLFSDMPHNGVDVRYATLAGTEVYASMAGYAPGNAAFAANDLYFDGSPVTRKDVTLANGTLHMLNKVMKYTPAMTIQAWLAARPKYSIFVAGLKKFGFWDQLATAGPFTVFAPDNEGLEANGITEASIAEMDVQKYHGTRLFGSYILPKTHFFLSDFEVFKVNNGQEFLAKKIDNDTWFSFVSTTKDFFTKVVTGGVNLRTAPSYPNVIYGSAGASVPALSDHLFDNGVLHEVKGVLLLPEQALKN</sequence>
<proteinExistence type="predicted"/>
<organism evidence="2 3">
    <name type="scientific">Pedobacter steynii</name>
    <dbReference type="NCBI Taxonomy" id="430522"/>
    <lineage>
        <taxon>Bacteria</taxon>
        <taxon>Pseudomonadati</taxon>
        <taxon>Bacteroidota</taxon>
        <taxon>Sphingobacteriia</taxon>
        <taxon>Sphingobacteriales</taxon>
        <taxon>Sphingobacteriaceae</taxon>
        <taxon>Pedobacter</taxon>
    </lineage>
</organism>
<dbReference type="InterPro" id="IPR000782">
    <property type="entry name" value="FAS1_domain"/>
</dbReference>
<dbReference type="InterPro" id="IPR050904">
    <property type="entry name" value="Adhesion/Biosynth-related"/>
</dbReference>
<evidence type="ECO:0000313" key="3">
    <source>
        <dbReference type="Proteomes" id="UP000094313"/>
    </source>
</evidence>
<dbReference type="SUPFAM" id="SSF82153">
    <property type="entry name" value="FAS1 domain"/>
    <property type="match status" value="2"/>
</dbReference>
<gene>
    <name evidence="2" type="ORF">BFS30_14365</name>
</gene>
<dbReference type="PANTHER" id="PTHR10900:SF77">
    <property type="entry name" value="FI19380P1"/>
    <property type="match status" value="1"/>
</dbReference>
<dbReference type="InterPro" id="IPR036378">
    <property type="entry name" value="FAS1_dom_sf"/>
</dbReference>
<dbReference type="RefSeq" id="WP_069379916.1">
    <property type="nucleotide sequence ID" value="NZ_CP017141.1"/>
</dbReference>
<evidence type="ECO:0000259" key="1">
    <source>
        <dbReference type="PROSITE" id="PS50213"/>
    </source>
</evidence>
<evidence type="ECO:0000313" key="2">
    <source>
        <dbReference type="EMBL" id="AOM78251.1"/>
    </source>
</evidence>
<dbReference type="PROSITE" id="PS50213">
    <property type="entry name" value="FAS1"/>
    <property type="match status" value="2"/>
</dbReference>
<feature type="domain" description="FAS1" evidence="1">
    <location>
        <begin position="39"/>
        <end position="183"/>
    </location>
</feature>
<accession>A0A1D7QHU7</accession>
<keyword evidence="3" id="KW-1185">Reference proteome</keyword>
<dbReference type="PANTHER" id="PTHR10900">
    <property type="entry name" value="PERIOSTIN-RELATED"/>
    <property type="match status" value="1"/>
</dbReference>
<dbReference type="KEGG" id="psty:BFS30_14365"/>
<dbReference type="GO" id="GO:0005615">
    <property type="term" value="C:extracellular space"/>
    <property type="evidence" value="ECO:0007669"/>
    <property type="project" value="TreeGrafter"/>
</dbReference>